<reference evidence="2" key="1">
    <citation type="journal article" date="2020" name="mSystems">
        <title>Genome- and Community-Level Interaction Insights into Carbon Utilization and Element Cycling Functions of Hydrothermarchaeota in Hydrothermal Sediment.</title>
        <authorList>
            <person name="Zhou Z."/>
            <person name="Liu Y."/>
            <person name="Xu W."/>
            <person name="Pan J."/>
            <person name="Luo Z.H."/>
            <person name="Li M."/>
        </authorList>
    </citation>
    <scope>NUCLEOTIDE SEQUENCE [LARGE SCALE GENOMIC DNA]</scope>
    <source>
        <strain evidence="2">SpSt-1181</strain>
    </source>
</reference>
<name>A0A831SQF2_PROAE</name>
<dbReference type="Gene3D" id="2.60.40.10">
    <property type="entry name" value="Immunoglobulins"/>
    <property type="match status" value="2"/>
</dbReference>
<evidence type="ECO:0000256" key="1">
    <source>
        <dbReference type="SAM" id="SignalP"/>
    </source>
</evidence>
<keyword evidence="1" id="KW-0732">Signal</keyword>
<accession>A0A831SQF2</accession>
<comment type="caution">
    <text evidence="2">The sequence shown here is derived from an EMBL/GenBank/DDBJ whole genome shotgun (WGS) entry which is preliminary data.</text>
</comment>
<protein>
    <recommendedName>
        <fullName evidence="3">Big-1 domain-containing protein</fullName>
    </recommendedName>
</protein>
<dbReference type="SUPFAM" id="SSF49373">
    <property type="entry name" value="Invasin/intimin cell-adhesion fragments"/>
    <property type="match status" value="2"/>
</dbReference>
<evidence type="ECO:0008006" key="3">
    <source>
        <dbReference type="Google" id="ProtNLM"/>
    </source>
</evidence>
<dbReference type="InterPro" id="IPR008964">
    <property type="entry name" value="Invasin/intimin_cell_adhesion"/>
</dbReference>
<organism evidence="2">
    <name type="scientific">Prosthecochloris aestuarii</name>
    <dbReference type="NCBI Taxonomy" id="1102"/>
    <lineage>
        <taxon>Bacteria</taxon>
        <taxon>Pseudomonadati</taxon>
        <taxon>Chlorobiota</taxon>
        <taxon>Chlorobiia</taxon>
        <taxon>Chlorobiales</taxon>
        <taxon>Chlorobiaceae</taxon>
        <taxon>Prosthecochloris</taxon>
    </lineage>
</organism>
<feature type="signal peptide" evidence="1">
    <location>
        <begin position="1"/>
        <end position="34"/>
    </location>
</feature>
<gene>
    <name evidence="2" type="ORF">ENN50_00410</name>
</gene>
<dbReference type="Proteomes" id="UP000886335">
    <property type="component" value="Unassembled WGS sequence"/>
</dbReference>
<dbReference type="AlphaFoldDB" id="A0A831SQF2"/>
<feature type="chain" id="PRO_5032972831" description="Big-1 domain-containing protein" evidence="1">
    <location>
        <begin position="35"/>
        <end position="291"/>
    </location>
</feature>
<sequence length="291" mass="30746">MAIDSMSWKCLKTALHTCCGLVLLFTFFFATAYAETPSERGRILADSPVYQNAIAGHEAAHPPSVRIEDNSGNPVSGVTVTFSVTNASGYISDAGHQLRVYTATTDADGRASVPSWVCDARSGKQHLEAINYLYEGAPVVFHLDAQPGPAARLEFEKHPQTTPAGLPIRELTVRVLDAYGNPVGDNDTEVLLISSDSSSAPISPLRARTTSGIARFDSLTITGTGSYTLEARADGLVSALSYPFMVSAGQASAARSTFQAEDELITADGMSSTQLTVRAIDNNGNLLTVGG</sequence>
<dbReference type="Gene3D" id="2.60.40.1120">
    <property type="entry name" value="Carboxypeptidase-like, regulatory domain"/>
    <property type="match status" value="1"/>
</dbReference>
<dbReference type="InterPro" id="IPR013783">
    <property type="entry name" value="Ig-like_fold"/>
</dbReference>
<proteinExistence type="predicted"/>
<dbReference type="EMBL" id="DSBW01000011">
    <property type="protein sequence ID" value="HED30165.1"/>
    <property type="molecule type" value="Genomic_DNA"/>
</dbReference>
<evidence type="ECO:0000313" key="2">
    <source>
        <dbReference type="EMBL" id="HED30165.1"/>
    </source>
</evidence>